<dbReference type="InterPro" id="IPR018490">
    <property type="entry name" value="cNMP-bd_dom_sf"/>
</dbReference>
<dbReference type="Pfam" id="PF00027">
    <property type="entry name" value="cNMP_binding"/>
    <property type="match status" value="1"/>
</dbReference>
<keyword evidence="2" id="KW-0238">DNA-binding</keyword>
<dbReference type="InterPro" id="IPR014710">
    <property type="entry name" value="RmlC-like_jellyroll"/>
</dbReference>
<evidence type="ECO:0000256" key="2">
    <source>
        <dbReference type="ARBA" id="ARBA00023125"/>
    </source>
</evidence>
<dbReference type="GO" id="GO:0003677">
    <property type="term" value="F:DNA binding"/>
    <property type="evidence" value="ECO:0007669"/>
    <property type="project" value="UniProtKB-KW"/>
</dbReference>
<dbReference type="GO" id="GO:0003700">
    <property type="term" value="F:DNA-binding transcription factor activity"/>
    <property type="evidence" value="ECO:0007669"/>
    <property type="project" value="TreeGrafter"/>
</dbReference>
<keyword evidence="1" id="KW-0805">Transcription regulation</keyword>
<dbReference type="PANTHER" id="PTHR24567:SF28">
    <property type="entry name" value="LISTERIOLYSIN REGULATORY PROTEIN"/>
    <property type="match status" value="1"/>
</dbReference>
<dbReference type="SMART" id="SM00419">
    <property type="entry name" value="HTH_CRP"/>
    <property type="match status" value="1"/>
</dbReference>
<evidence type="ECO:0000259" key="5">
    <source>
        <dbReference type="PROSITE" id="PS51063"/>
    </source>
</evidence>
<dbReference type="InterPro" id="IPR050397">
    <property type="entry name" value="Env_Response_Regulators"/>
</dbReference>
<name>A0A3B0UW33_9ZZZZ</name>
<dbReference type="SUPFAM" id="SSF46785">
    <property type="entry name" value="Winged helix' DNA-binding domain"/>
    <property type="match status" value="1"/>
</dbReference>
<dbReference type="InterPro" id="IPR000595">
    <property type="entry name" value="cNMP-bd_dom"/>
</dbReference>
<dbReference type="PROSITE" id="PS50042">
    <property type="entry name" value="CNMP_BINDING_3"/>
    <property type="match status" value="1"/>
</dbReference>
<proteinExistence type="predicted"/>
<dbReference type="PRINTS" id="PR00034">
    <property type="entry name" value="HTHCRP"/>
</dbReference>
<dbReference type="CDD" id="cd00038">
    <property type="entry name" value="CAP_ED"/>
    <property type="match status" value="1"/>
</dbReference>
<dbReference type="InterPro" id="IPR036390">
    <property type="entry name" value="WH_DNA-bd_sf"/>
</dbReference>
<evidence type="ECO:0000256" key="3">
    <source>
        <dbReference type="ARBA" id="ARBA00023163"/>
    </source>
</evidence>
<reference evidence="6" key="1">
    <citation type="submission" date="2018-06" db="EMBL/GenBank/DDBJ databases">
        <authorList>
            <person name="Zhirakovskaya E."/>
        </authorList>
    </citation>
    <scope>NUCLEOTIDE SEQUENCE</scope>
</reference>
<dbReference type="PROSITE" id="PS51063">
    <property type="entry name" value="HTH_CRP_2"/>
    <property type="match status" value="1"/>
</dbReference>
<protein>
    <recommendedName>
        <fullName evidence="7">Transcriptional regulator, Crp/Fnr family</fullName>
    </recommendedName>
</protein>
<keyword evidence="3" id="KW-0804">Transcription</keyword>
<accession>A0A3B0UW33</accession>
<feature type="domain" description="Cyclic nucleotide-binding" evidence="4">
    <location>
        <begin position="26"/>
        <end position="146"/>
    </location>
</feature>
<organism evidence="6">
    <name type="scientific">hydrothermal vent metagenome</name>
    <dbReference type="NCBI Taxonomy" id="652676"/>
    <lineage>
        <taxon>unclassified sequences</taxon>
        <taxon>metagenomes</taxon>
        <taxon>ecological metagenomes</taxon>
    </lineage>
</organism>
<dbReference type="Gene3D" id="2.60.120.10">
    <property type="entry name" value="Jelly Rolls"/>
    <property type="match status" value="1"/>
</dbReference>
<dbReference type="Pfam" id="PF13545">
    <property type="entry name" value="HTH_Crp_2"/>
    <property type="match status" value="1"/>
</dbReference>
<evidence type="ECO:0008006" key="7">
    <source>
        <dbReference type="Google" id="ProtNLM"/>
    </source>
</evidence>
<evidence type="ECO:0000256" key="1">
    <source>
        <dbReference type="ARBA" id="ARBA00023015"/>
    </source>
</evidence>
<dbReference type="SUPFAM" id="SSF51206">
    <property type="entry name" value="cAMP-binding domain-like"/>
    <property type="match status" value="1"/>
</dbReference>
<dbReference type="GO" id="GO:0005829">
    <property type="term" value="C:cytosol"/>
    <property type="evidence" value="ECO:0007669"/>
    <property type="project" value="TreeGrafter"/>
</dbReference>
<feature type="domain" description="HTH crp-type" evidence="5">
    <location>
        <begin position="160"/>
        <end position="229"/>
    </location>
</feature>
<dbReference type="AlphaFoldDB" id="A0A3B0UW33"/>
<evidence type="ECO:0000259" key="4">
    <source>
        <dbReference type="PROSITE" id="PS50042"/>
    </source>
</evidence>
<sequence>MWFKYFRMRIKKDIKSCKTCVYRQMLFGNLDDFEYNMINSARTERLYKRGEVIKHEGEKVDSFLYLRRGMVKLFKTDKRGKEQILSINKPGDFVNLLSIFSKDNYKYGIEAIGDTLVCDVELEVLEYVISANSEFAKRVLNRMSNISEEIIENRFELSQKQLKGRVATILLYFCDDIYHKQTFELPITRREIGELITMTTENTIRAFSEFKRDGLISIQNRTIFILDYERLKTIAKSG</sequence>
<dbReference type="EMBL" id="UOET01000290">
    <property type="protein sequence ID" value="VAW28809.1"/>
    <property type="molecule type" value="Genomic_DNA"/>
</dbReference>
<dbReference type="PANTHER" id="PTHR24567">
    <property type="entry name" value="CRP FAMILY TRANSCRIPTIONAL REGULATORY PROTEIN"/>
    <property type="match status" value="1"/>
</dbReference>
<dbReference type="InterPro" id="IPR036388">
    <property type="entry name" value="WH-like_DNA-bd_sf"/>
</dbReference>
<dbReference type="InterPro" id="IPR012318">
    <property type="entry name" value="HTH_CRP"/>
</dbReference>
<dbReference type="SMART" id="SM00100">
    <property type="entry name" value="cNMP"/>
    <property type="match status" value="1"/>
</dbReference>
<gene>
    <name evidence="6" type="ORF">MNBD_BACTEROID07-1863</name>
</gene>
<evidence type="ECO:0000313" key="6">
    <source>
        <dbReference type="EMBL" id="VAW28809.1"/>
    </source>
</evidence>
<dbReference type="Gene3D" id="1.10.10.10">
    <property type="entry name" value="Winged helix-like DNA-binding domain superfamily/Winged helix DNA-binding domain"/>
    <property type="match status" value="1"/>
</dbReference>